<sequence>RQRCQQIFKMGGRLYDCVQYHQQVELRRGPRVHGEHLAVPERSGQGVSRGSGRKQDRPGALQ</sequence>
<evidence type="ECO:0000313" key="3">
    <source>
        <dbReference type="Proteomes" id="UP000678393"/>
    </source>
</evidence>
<name>A0A8S3ZI77_9EUPU</name>
<dbReference type="EMBL" id="CAJHNH020002470">
    <property type="protein sequence ID" value="CAG5126832.1"/>
    <property type="molecule type" value="Genomic_DNA"/>
</dbReference>
<accession>A0A8S3ZI77</accession>
<gene>
    <name evidence="2" type="ORF">CUNI_LOCUS12390</name>
</gene>
<feature type="non-terminal residue" evidence="2">
    <location>
        <position position="1"/>
    </location>
</feature>
<protein>
    <submittedName>
        <fullName evidence="2">Uncharacterized protein</fullName>
    </submittedName>
</protein>
<dbReference type="AlphaFoldDB" id="A0A8S3ZI77"/>
<proteinExistence type="predicted"/>
<evidence type="ECO:0000256" key="1">
    <source>
        <dbReference type="SAM" id="MobiDB-lite"/>
    </source>
</evidence>
<feature type="non-terminal residue" evidence="2">
    <location>
        <position position="62"/>
    </location>
</feature>
<comment type="caution">
    <text evidence="2">The sequence shown here is derived from an EMBL/GenBank/DDBJ whole genome shotgun (WGS) entry which is preliminary data.</text>
</comment>
<feature type="compositionally biased region" description="Basic and acidic residues" evidence="1">
    <location>
        <begin position="30"/>
        <end position="39"/>
    </location>
</feature>
<feature type="region of interest" description="Disordered" evidence="1">
    <location>
        <begin position="30"/>
        <end position="62"/>
    </location>
</feature>
<feature type="compositionally biased region" description="Basic and acidic residues" evidence="1">
    <location>
        <begin position="53"/>
        <end position="62"/>
    </location>
</feature>
<dbReference type="Proteomes" id="UP000678393">
    <property type="component" value="Unassembled WGS sequence"/>
</dbReference>
<reference evidence="2" key="1">
    <citation type="submission" date="2021-04" db="EMBL/GenBank/DDBJ databases">
        <authorList>
            <consortium name="Molecular Ecology Group"/>
        </authorList>
    </citation>
    <scope>NUCLEOTIDE SEQUENCE</scope>
</reference>
<organism evidence="2 3">
    <name type="scientific">Candidula unifasciata</name>
    <dbReference type="NCBI Taxonomy" id="100452"/>
    <lineage>
        <taxon>Eukaryota</taxon>
        <taxon>Metazoa</taxon>
        <taxon>Spiralia</taxon>
        <taxon>Lophotrochozoa</taxon>
        <taxon>Mollusca</taxon>
        <taxon>Gastropoda</taxon>
        <taxon>Heterobranchia</taxon>
        <taxon>Euthyneura</taxon>
        <taxon>Panpulmonata</taxon>
        <taxon>Eupulmonata</taxon>
        <taxon>Stylommatophora</taxon>
        <taxon>Helicina</taxon>
        <taxon>Helicoidea</taxon>
        <taxon>Geomitridae</taxon>
        <taxon>Candidula</taxon>
    </lineage>
</organism>
<keyword evidence="3" id="KW-1185">Reference proteome</keyword>
<evidence type="ECO:0000313" key="2">
    <source>
        <dbReference type="EMBL" id="CAG5126832.1"/>
    </source>
</evidence>